<evidence type="ECO:0000256" key="2">
    <source>
        <dbReference type="ARBA" id="ARBA00023054"/>
    </source>
</evidence>
<dbReference type="PANTHER" id="PTHR32347:SF27">
    <property type="entry name" value="RND EFFLUX PUMP MEMBRANE FUSION PROTEIN BARREL-SANDWICH DOMAIN-CONTAINING PROTEIN"/>
    <property type="match status" value="1"/>
</dbReference>
<dbReference type="Gene3D" id="1.10.101.10">
    <property type="entry name" value="PGBD-like superfamily/PGBD"/>
    <property type="match status" value="1"/>
</dbReference>
<reference evidence="5 6" key="1">
    <citation type="submission" date="2020-06" db="EMBL/GenBank/DDBJ databases">
        <title>Actinomadura xiongansis sp. nov., isolated from soil of Baiyangdian.</title>
        <authorList>
            <person name="Zhang X."/>
        </authorList>
    </citation>
    <scope>NUCLEOTIDE SEQUENCE [LARGE SCALE GENOMIC DNA]</scope>
    <source>
        <strain evidence="5 6">HBUM206468</strain>
    </source>
</reference>
<keyword evidence="2" id="KW-0175">Coiled coil</keyword>
<dbReference type="RefSeq" id="WP_187247004.1">
    <property type="nucleotide sequence ID" value="NZ_BAAAOK010000017.1"/>
</dbReference>
<dbReference type="EMBL" id="JABVEC010000034">
    <property type="protein sequence ID" value="MBC6469959.1"/>
    <property type="molecule type" value="Genomic_DNA"/>
</dbReference>
<feature type="domain" description="Peptidoglycan binding-like" evidence="4">
    <location>
        <begin position="119"/>
        <end position="169"/>
    </location>
</feature>
<feature type="signal peptide" evidence="3">
    <location>
        <begin position="1"/>
        <end position="24"/>
    </location>
</feature>
<evidence type="ECO:0000259" key="4">
    <source>
        <dbReference type="Pfam" id="PF01471"/>
    </source>
</evidence>
<dbReference type="InterPro" id="IPR050465">
    <property type="entry name" value="UPF0194_transport"/>
</dbReference>
<dbReference type="SUPFAM" id="SSF47090">
    <property type="entry name" value="PGBD-like"/>
    <property type="match status" value="1"/>
</dbReference>
<dbReference type="Pfam" id="PF01471">
    <property type="entry name" value="PG_binding_1"/>
    <property type="match status" value="1"/>
</dbReference>
<dbReference type="Gene3D" id="2.40.420.20">
    <property type="match status" value="1"/>
</dbReference>
<proteinExistence type="predicted"/>
<sequence length="350" mass="35569">MRRILVTGAAAAVVAAGGTAVVLAGGGDEASGQAPPTATATADVTRGDLVDTASVDGILGYADESEVRTGASGTVTWAPAEGATVRRGGSLLRVDGEPVSLMYGVTPLYRPLSVGVSDGADVRQLESNLKALGHGDDLTVDDEFTSATAQAVRDWQDDRGLAETGSVDAGQVVFLPGAVRIKKVNATVGARTTPGQPPLTATGTRRNVHVDLDADKQDLARKGATVSIELPGGRTVKGKITEVGTVAEQTGAGQDQKTTVSVDISLGKTGTGRLDEAPVTVELESERRKNVLSVPIEALLALREGGFGVEVVEGAAKRVVPVTTGSFGGGRVEVSGGAIREGMKVGVPAQ</sequence>
<protein>
    <submittedName>
        <fullName evidence="5">Peptidoglycan-binding protein</fullName>
    </submittedName>
</protein>
<accession>A0ABR7LYU7</accession>
<comment type="subcellular location">
    <subcellularLocation>
        <location evidence="1">Cell envelope</location>
    </subcellularLocation>
</comment>
<dbReference type="InterPro" id="IPR036365">
    <property type="entry name" value="PGBD-like_sf"/>
</dbReference>
<organism evidence="5 6">
    <name type="scientific">Actinomadura alba</name>
    <dbReference type="NCBI Taxonomy" id="406431"/>
    <lineage>
        <taxon>Bacteria</taxon>
        <taxon>Bacillati</taxon>
        <taxon>Actinomycetota</taxon>
        <taxon>Actinomycetes</taxon>
        <taxon>Streptosporangiales</taxon>
        <taxon>Thermomonosporaceae</taxon>
        <taxon>Actinomadura</taxon>
    </lineage>
</organism>
<comment type="caution">
    <text evidence="5">The sequence shown here is derived from an EMBL/GenBank/DDBJ whole genome shotgun (WGS) entry which is preliminary data.</text>
</comment>
<dbReference type="InterPro" id="IPR036366">
    <property type="entry name" value="PGBDSf"/>
</dbReference>
<keyword evidence="6" id="KW-1185">Reference proteome</keyword>
<feature type="chain" id="PRO_5045950660" evidence="3">
    <location>
        <begin position="25"/>
        <end position="350"/>
    </location>
</feature>
<evidence type="ECO:0000313" key="6">
    <source>
        <dbReference type="Proteomes" id="UP000805614"/>
    </source>
</evidence>
<name>A0ABR7LYU7_9ACTN</name>
<evidence type="ECO:0000313" key="5">
    <source>
        <dbReference type="EMBL" id="MBC6469959.1"/>
    </source>
</evidence>
<dbReference type="Proteomes" id="UP000805614">
    <property type="component" value="Unassembled WGS sequence"/>
</dbReference>
<dbReference type="PANTHER" id="PTHR32347">
    <property type="entry name" value="EFFLUX SYSTEM COMPONENT YKNX-RELATED"/>
    <property type="match status" value="1"/>
</dbReference>
<dbReference type="InterPro" id="IPR002477">
    <property type="entry name" value="Peptidoglycan-bd-like"/>
</dbReference>
<evidence type="ECO:0000256" key="1">
    <source>
        <dbReference type="ARBA" id="ARBA00004196"/>
    </source>
</evidence>
<evidence type="ECO:0000256" key="3">
    <source>
        <dbReference type="SAM" id="SignalP"/>
    </source>
</evidence>
<keyword evidence="3" id="KW-0732">Signal</keyword>
<gene>
    <name evidence="5" type="ORF">HKK74_31370</name>
</gene>